<accession>A0AAE4MBC3</accession>
<dbReference type="CDD" id="cd02976">
    <property type="entry name" value="NrdH"/>
    <property type="match status" value="1"/>
</dbReference>
<keyword evidence="2 5" id="KW-0560">Oxidoreductase</keyword>
<reference evidence="5" key="1">
    <citation type="submission" date="2023-06" db="EMBL/GenBank/DDBJ databases">
        <title>Genome sequence of Methancorpusculaceae sp. Ag1.</title>
        <authorList>
            <person name="Protasov E."/>
            <person name="Platt K."/>
            <person name="Poehlein A."/>
            <person name="Daniel R."/>
            <person name="Brune A."/>
        </authorList>
    </citation>
    <scope>NUCLEOTIDE SEQUENCE</scope>
    <source>
        <strain evidence="5">Ag1</strain>
    </source>
</reference>
<dbReference type="Pfam" id="PF07992">
    <property type="entry name" value="Pyr_redox_2"/>
    <property type="match status" value="1"/>
</dbReference>
<dbReference type="InterPro" id="IPR050097">
    <property type="entry name" value="Ferredoxin-NADP_redctase_2"/>
</dbReference>
<dbReference type="Pfam" id="PF00462">
    <property type="entry name" value="Glutaredoxin"/>
    <property type="match status" value="1"/>
</dbReference>
<dbReference type="GO" id="GO:0004324">
    <property type="term" value="F:ferredoxin-NADP+ reductase activity"/>
    <property type="evidence" value="ECO:0007669"/>
    <property type="project" value="UniProtKB-EC"/>
</dbReference>
<feature type="domain" description="FAD/NAD(P)-binding" evidence="4">
    <location>
        <begin position="90"/>
        <end position="375"/>
    </location>
</feature>
<feature type="domain" description="Glutaredoxin" evidence="3">
    <location>
        <begin position="6"/>
        <end position="65"/>
    </location>
</feature>
<gene>
    <name evidence="5" type="ORF">McpAg1_02030</name>
</gene>
<dbReference type="SUPFAM" id="SSF52833">
    <property type="entry name" value="Thioredoxin-like"/>
    <property type="match status" value="1"/>
</dbReference>
<evidence type="ECO:0000259" key="4">
    <source>
        <dbReference type="Pfam" id="PF07992"/>
    </source>
</evidence>
<sequence>MNAHDITIYSTKNCPHCNNLKAWLDGKGFSYRSLDVGKDVDAAREMIDLTGQRGVPVIVIDGEVIVGFDRRKIEPLLLIDKTGHIPDDHELIIIGSGAAGLSAAMYAGRKEIETLVIGGARGGMAVRSSEIENYPGFYQISGESLMNLFVDQAESHGGVIFDDVVTGFSRSGDTFQVETLSGRRFTADAVIAALGRSPRMSGVPGEEEYFGRGVSICTTCDGPLFKGKEVAVYGGGNTAVDMALELSDIASKVTLVSRSALKADEISVERLRAKKNVVIETGFVITAIHGERTVASVDIAQASDMKNVRTIVIDGLFLGLGLTPNTAVFKGQVAMNASGEILVDENCRTNVPGLFAAGDATSVESKQVGVAAGEGIKASLAAYSYLKKRSL</sequence>
<evidence type="ECO:0000259" key="3">
    <source>
        <dbReference type="Pfam" id="PF00462"/>
    </source>
</evidence>
<dbReference type="Gene3D" id="3.40.30.10">
    <property type="entry name" value="Glutaredoxin"/>
    <property type="match status" value="1"/>
</dbReference>
<dbReference type="PRINTS" id="PR00368">
    <property type="entry name" value="FADPNR"/>
</dbReference>
<protein>
    <submittedName>
        <fullName evidence="5">Ferredoxin--NADP reductase</fullName>
        <ecNumber evidence="5">1.18.1.2</ecNumber>
    </submittedName>
</protein>
<evidence type="ECO:0000256" key="2">
    <source>
        <dbReference type="ARBA" id="ARBA00023002"/>
    </source>
</evidence>
<dbReference type="AlphaFoldDB" id="A0AAE4MBC3"/>
<proteinExistence type="predicted"/>
<dbReference type="RefSeq" id="WP_338093418.1">
    <property type="nucleotide sequence ID" value="NZ_JAWDKA010000001.1"/>
</dbReference>
<comment type="caution">
    <text evidence="5">The sequence shown here is derived from an EMBL/GenBank/DDBJ whole genome shotgun (WGS) entry which is preliminary data.</text>
</comment>
<organism evidence="5 6">
    <name type="scientific">Methanorbis furvi</name>
    <dbReference type="NCBI Taxonomy" id="3028299"/>
    <lineage>
        <taxon>Archaea</taxon>
        <taxon>Methanobacteriati</taxon>
        <taxon>Methanobacteriota</taxon>
        <taxon>Stenosarchaea group</taxon>
        <taxon>Methanomicrobia</taxon>
        <taxon>Methanomicrobiales</taxon>
        <taxon>Methanocorpusculaceae</taxon>
        <taxon>Methanorbis</taxon>
    </lineage>
</organism>
<evidence type="ECO:0000313" key="5">
    <source>
        <dbReference type="EMBL" id="MDV0441024.1"/>
    </source>
</evidence>
<dbReference type="SUPFAM" id="SSF51905">
    <property type="entry name" value="FAD/NAD(P)-binding domain"/>
    <property type="match status" value="1"/>
</dbReference>
<dbReference type="EMBL" id="JAWDKA010000001">
    <property type="protein sequence ID" value="MDV0441024.1"/>
    <property type="molecule type" value="Genomic_DNA"/>
</dbReference>
<keyword evidence="6" id="KW-1185">Reference proteome</keyword>
<keyword evidence="1" id="KW-0285">Flavoprotein</keyword>
<evidence type="ECO:0000256" key="1">
    <source>
        <dbReference type="ARBA" id="ARBA00022630"/>
    </source>
</evidence>
<dbReference type="InterPro" id="IPR036249">
    <property type="entry name" value="Thioredoxin-like_sf"/>
</dbReference>
<dbReference type="Gene3D" id="3.50.50.60">
    <property type="entry name" value="FAD/NAD(P)-binding domain"/>
    <property type="match status" value="2"/>
</dbReference>
<evidence type="ECO:0000313" key="6">
    <source>
        <dbReference type="Proteomes" id="UP001273136"/>
    </source>
</evidence>
<dbReference type="InterPro" id="IPR036188">
    <property type="entry name" value="FAD/NAD-bd_sf"/>
</dbReference>
<dbReference type="Proteomes" id="UP001273136">
    <property type="component" value="Unassembled WGS sequence"/>
</dbReference>
<dbReference type="InterPro" id="IPR002109">
    <property type="entry name" value="Glutaredoxin"/>
</dbReference>
<name>A0AAE4MBC3_9EURY</name>
<dbReference type="PROSITE" id="PS51354">
    <property type="entry name" value="GLUTAREDOXIN_2"/>
    <property type="match status" value="1"/>
</dbReference>
<dbReference type="PRINTS" id="PR00469">
    <property type="entry name" value="PNDRDTASEII"/>
</dbReference>
<dbReference type="PANTHER" id="PTHR48105">
    <property type="entry name" value="THIOREDOXIN REDUCTASE 1-RELATED-RELATED"/>
    <property type="match status" value="1"/>
</dbReference>
<dbReference type="EC" id="1.18.1.2" evidence="5"/>
<dbReference type="InterPro" id="IPR023753">
    <property type="entry name" value="FAD/NAD-binding_dom"/>
</dbReference>